<accession>A0A8J9UQQ7</accession>
<dbReference type="OrthoDB" id="4142200at2759"/>
<keyword evidence="6 8" id="KW-1133">Transmembrane helix</keyword>
<dbReference type="PROSITE" id="PS00217">
    <property type="entry name" value="SUGAR_TRANSPORT_2"/>
    <property type="match status" value="1"/>
</dbReference>
<evidence type="ECO:0000256" key="1">
    <source>
        <dbReference type="ARBA" id="ARBA00004651"/>
    </source>
</evidence>
<dbReference type="EMBL" id="OV170232">
    <property type="protein sequence ID" value="CAH0717977.1"/>
    <property type="molecule type" value="Genomic_DNA"/>
</dbReference>
<evidence type="ECO:0000256" key="6">
    <source>
        <dbReference type="ARBA" id="ARBA00022989"/>
    </source>
</evidence>
<evidence type="ECO:0000256" key="4">
    <source>
        <dbReference type="ARBA" id="ARBA00022597"/>
    </source>
</evidence>
<keyword evidence="7 8" id="KW-0472">Membrane</keyword>
<proteinExistence type="predicted"/>
<dbReference type="PANTHER" id="PTHR48021">
    <property type="match status" value="1"/>
</dbReference>
<feature type="transmembrane region" description="Helical" evidence="8">
    <location>
        <begin position="326"/>
        <end position="349"/>
    </location>
</feature>
<dbReference type="InterPro" id="IPR005829">
    <property type="entry name" value="Sugar_transporter_CS"/>
</dbReference>
<dbReference type="PROSITE" id="PS00216">
    <property type="entry name" value="SUGAR_TRANSPORT_1"/>
    <property type="match status" value="1"/>
</dbReference>
<dbReference type="Proteomes" id="UP000838878">
    <property type="component" value="Chromosome 12"/>
</dbReference>
<dbReference type="InterPro" id="IPR050549">
    <property type="entry name" value="MFS_Trehalose_Transporter"/>
</dbReference>
<sequence>MLENFRETIVPKPKAFAQIVTANITFLAYGFECGWISPTTKILQSENSPTGYSLSDNSIAWIASSMSMSAIFAVSLYSYIADTYGRKTGIILVAVPEAISWIIKLSYASTTTLIIARLFSGLAAGGCFNIVPMYVKEISQDNIRGILGTLPQLIQTVGILVMYLIGANFDYYTVIISVLGIPIITALLFFKAPESPAFLIKQGKIEESTKTVAFLRGLKKDDKIVQNIVETMKSENERFKSKPNLTIATILKEKPWRRAFLLIIGTFLFHGLNGTYTILTYASAILVSTGVKFEIDPDTQTLSFPIVSIIGSVLLAGIVERFGRKTLLCLSFLISACSMILIAVLMILQERGTDIPAWLPVTAMMVAVAMYGGGVSSLPYIIMTEMLSFQIRAKIMGVIITFAWFLSFTLVTTYPPLVNGFGPYAPFIFYGIINLLGAIYTIIFLLETKGKSEDEINEMLKEGNIKNNSSI</sequence>
<keyword evidence="4" id="KW-0762">Sugar transport</keyword>
<evidence type="ECO:0000256" key="8">
    <source>
        <dbReference type="SAM" id="Phobius"/>
    </source>
</evidence>
<name>A0A8J9UQQ7_9NEOP</name>
<keyword evidence="3" id="KW-1003">Cell membrane</keyword>
<dbReference type="Gene3D" id="1.20.1250.20">
    <property type="entry name" value="MFS general substrate transporter like domains"/>
    <property type="match status" value="1"/>
</dbReference>
<feature type="transmembrane region" description="Helical" evidence="8">
    <location>
        <begin position="171"/>
        <end position="190"/>
    </location>
</feature>
<evidence type="ECO:0000256" key="5">
    <source>
        <dbReference type="ARBA" id="ARBA00022692"/>
    </source>
</evidence>
<comment type="subcellular location">
    <subcellularLocation>
        <location evidence="1">Cell membrane</location>
        <topology evidence="1">Multi-pass membrane protein</topology>
    </subcellularLocation>
</comment>
<protein>
    <recommendedName>
        <fullName evidence="11">Sugar transporter</fullName>
    </recommendedName>
</protein>
<gene>
    <name evidence="9" type="ORF">BINO364_LOCUS4520</name>
</gene>
<organism evidence="9 10">
    <name type="scientific">Brenthis ino</name>
    <name type="common">lesser marbled fritillary</name>
    <dbReference type="NCBI Taxonomy" id="405034"/>
    <lineage>
        <taxon>Eukaryota</taxon>
        <taxon>Metazoa</taxon>
        <taxon>Ecdysozoa</taxon>
        <taxon>Arthropoda</taxon>
        <taxon>Hexapoda</taxon>
        <taxon>Insecta</taxon>
        <taxon>Pterygota</taxon>
        <taxon>Neoptera</taxon>
        <taxon>Endopterygota</taxon>
        <taxon>Lepidoptera</taxon>
        <taxon>Glossata</taxon>
        <taxon>Ditrysia</taxon>
        <taxon>Papilionoidea</taxon>
        <taxon>Nymphalidae</taxon>
        <taxon>Heliconiinae</taxon>
        <taxon>Argynnini</taxon>
        <taxon>Brenthis</taxon>
    </lineage>
</organism>
<feature type="transmembrane region" description="Helical" evidence="8">
    <location>
        <begin position="302"/>
        <end position="319"/>
    </location>
</feature>
<evidence type="ECO:0000256" key="3">
    <source>
        <dbReference type="ARBA" id="ARBA00022475"/>
    </source>
</evidence>
<dbReference type="PANTHER" id="PTHR48021:SF33">
    <property type="entry name" value="AT22075P-RELATED"/>
    <property type="match status" value="1"/>
</dbReference>
<dbReference type="InterPro" id="IPR036259">
    <property type="entry name" value="MFS_trans_sf"/>
</dbReference>
<dbReference type="AlphaFoldDB" id="A0A8J9UQQ7"/>
<reference evidence="9" key="1">
    <citation type="submission" date="2021-12" db="EMBL/GenBank/DDBJ databases">
        <authorList>
            <person name="Martin H S."/>
        </authorList>
    </citation>
    <scope>NUCLEOTIDE SEQUENCE</scope>
</reference>
<dbReference type="GO" id="GO:0022857">
    <property type="term" value="F:transmembrane transporter activity"/>
    <property type="evidence" value="ECO:0007669"/>
    <property type="project" value="InterPro"/>
</dbReference>
<feature type="transmembrane region" description="Helical" evidence="8">
    <location>
        <begin position="58"/>
        <end position="77"/>
    </location>
</feature>
<evidence type="ECO:0000256" key="2">
    <source>
        <dbReference type="ARBA" id="ARBA00022448"/>
    </source>
</evidence>
<feature type="transmembrane region" description="Helical" evidence="8">
    <location>
        <begin position="427"/>
        <end position="446"/>
    </location>
</feature>
<dbReference type="Pfam" id="PF00083">
    <property type="entry name" value="Sugar_tr"/>
    <property type="match status" value="1"/>
</dbReference>
<feature type="transmembrane region" description="Helical" evidence="8">
    <location>
        <begin position="395"/>
        <end position="415"/>
    </location>
</feature>
<keyword evidence="5 8" id="KW-0812">Transmembrane</keyword>
<dbReference type="GO" id="GO:0005886">
    <property type="term" value="C:plasma membrane"/>
    <property type="evidence" value="ECO:0007669"/>
    <property type="project" value="UniProtKB-SubCell"/>
</dbReference>
<feature type="transmembrane region" description="Helical" evidence="8">
    <location>
        <begin position="361"/>
        <end position="383"/>
    </location>
</feature>
<evidence type="ECO:0000313" key="9">
    <source>
        <dbReference type="EMBL" id="CAH0717977.1"/>
    </source>
</evidence>
<feature type="transmembrane region" description="Helical" evidence="8">
    <location>
        <begin position="147"/>
        <end position="165"/>
    </location>
</feature>
<evidence type="ECO:0000256" key="7">
    <source>
        <dbReference type="ARBA" id="ARBA00023136"/>
    </source>
</evidence>
<feature type="transmembrane region" description="Helical" evidence="8">
    <location>
        <begin position="114"/>
        <end position="135"/>
    </location>
</feature>
<dbReference type="FunFam" id="1.20.1250.20:FF:000218">
    <property type="entry name" value="facilitated trehalose transporter Tret1"/>
    <property type="match status" value="1"/>
</dbReference>
<feature type="transmembrane region" description="Helical" evidence="8">
    <location>
        <begin position="259"/>
        <end position="282"/>
    </location>
</feature>
<dbReference type="InterPro" id="IPR005828">
    <property type="entry name" value="MFS_sugar_transport-like"/>
</dbReference>
<keyword evidence="10" id="KW-1185">Reference proteome</keyword>
<evidence type="ECO:0008006" key="11">
    <source>
        <dbReference type="Google" id="ProtNLM"/>
    </source>
</evidence>
<evidence type="ECO:0000313" key="10">
    <source>
        <dbReference type="Proteomes" id="UP000838878"/>
    </source>
</evidence>
<dbReference type="SUPFAM" id="SSF103473">
    <property type="entry name" value="MFS general substrate transporter"/>
    <property type="match status" value="1"/>
</dbReference>
<keyword evidence="2" id="KW-0813">Transport</keyword>
<feature type="non-terminal residue" evidence="9">
    <location>
        <position position="471"/>
    </location>
</feature>